<dbReference type="GO" id="GO:0008720">
    <property type="term" value="F:D-lactate dehydrogenase (NAD+) activity"/>
    <property type="evidence" value="ECO:0007669"/>
    <property type="project" value="TreeGrafter"/>
</dbReference>
<dbReference type="FunFam" id="1.10.45.10:FF:000001">
    <property type="entry name" value="D-lactate dehydrogenase mitochondrial"/>
    <property type="match status" value="1"/>
</dbReference>
<dbReference type="Pfam" id="PF02754">
    <property type="entry name" value="CCG"/>
    <property type="match status" value="1"/>
</dbReference>
<keyword evidence="4" id="KW-0560">Oxidoreductase</keyword>
<dbReference type="PANTHER" id="PTHR11748">
    <property type="entry name" value="D-LACTATE DEHYDROGENASE"/>
    <property type="match status" value="1"/>
</dbReference>
<accession>A0A644ZDT4</accession>
<evidence type="ECO:0000256" key="4">
    <source>
        <dbReference type="ARBA" id="ARBA00023002"/>
    </source>
</evidence>
<dbReference type="GO" id="GO:1903457">
    <property type="term" value="P:lactate catabolic process"/>
    <property type="evidence" value="ECO:0007669"/>
    <property type="project" value="TreeGrafter"/>
</dbReference>
<dbReference type="InterPro" id="IPR017896">
    <property type="entry name" value="4Fe4S_Fe-S-bd"/>
</dbReference>
<evidence type="ECO:0000256" key="2">
    <source>
        <dbReference type="ARBA" id="ARBA00022630"/>
    </source>
</evidence>
<dbReference type="PROSITE" id="PS51379">
    <property type="entry name" value="4FE4S_FER_2"/>
    <property type="match status" value="1"/>
</dbReference>
<dbReference type="Gene3D" id="1.10.1060.10">
    <property type="entry name" value="Alpha-helical ferredoxin"/>
    <property type="match status" value="1"/>
</dbReference>
<proteinExistence type="predicted"/>
<dbReference type="GO" id="GO:0050660">
    <property type="term" value="F:flavin adenine dinucleotide binding"/>
    <property type="evidence" value="ECO:0007669"/>
    <property type="project" value="InterPro"/>
</dbReference>
<dbReference type="InterPro" id="IPR004017">
    <property type="entry name" value="Cys_rich_dom"/>
</dbReference>
<dbReference type="EMBL" id="VSSQ01008296">
    <property type="protein sequence ID" value="MPM38468.1"/>
    <property type="molecule type" value="Genomic_DNA"/>
</dbReference>
<organism evidence="6">
    <name type="scientific">bioreactor metagenome</name>
    <dbReference type="NCBI Taxonomy" id="1076179"/>
    <lineage>
        <taxon>unclassified sequences</taxon>
        <taxon>metagenomes</taxon>
        <taxon>ecological metagenomes</taxon>
    </lineage>
</organism>
<dbReference type="Gene3D" id="1.10.45.10">
    <property type="entry name" value="Vanillyl-alcohol Oxidase, Chain A, domain 4"/>
    <property type="match status" value="1"/>
</dbReference>
<dbReference type="Gene3D" id="3.30.70.2740">
    <property type="match status" value="1"/>
</dbReference>
<dbReference type="InterPro" id="IPR009051">
    <property type="entry name" value="Helical_ferredxn"/>
</dbReference>
<evidence type="ECO:0000256" key="1">
    <source>
        <dbReference type="ARBA" id="ARBA00001974"/>
    </source>
</evidence>
<dbReference type="GO" id="GO:0004458">
    <property type="term" value="F:D-lactate dehydrogenase (cytochrome) activity"/>
    <property type="evidence" value="ECO:0007669"/>
    <property type="project" value="TreeGrafter"/>
</dbReference>
<dbReference type="SUPFAM" id="SSF46548">
    <property type="entry name" value="alpha-helical ferredoxin"/>
    <property type="match status" value="1"/>
</dbReference>
<dbReference type="InterPro" id="IPR004113">
    <property type="entry name" value="FAD-bd_oxidored_4_C"/>
</dbReference>
<dbReference type="InterPro" id="IPR016164">
    <property type="entry name" value="FAD-linked_Oxase-like_C"/>
</dbReference>
<protein>
    <recommendedName>
        <fullName evidence="5">4Fe-4S ferredoxin-type domain-containing protein</fullName>
    </recommendedName>
</protein>
<evidence type="ECO:0000259" key="5">
    <source>
        <dbReference type="PROSITE" id="PS51379"/>
    </source>
</evidence>
<dbReference type="AlphaFoldDB" id="A0A644ZDT4"/>
<evidence type="ECO:0000256" key="3">
    <source>
        <dbReference type="ARBA" id="ARBA00022827"/>
    </source>
</evidence>
<comment type="caution">
    <text evidence="6">The sequence shown here is derived from an EMBL/GenBank/DDBJ whole genome shotgun (WGS) entry which is preliminary data.</text>
</comment>
<dbReference type="Pfam" id="PF02913">
    <property type="entry name" value="FAD-oxidase_C"/>
    <property type="match status" value="1"/>
</dbReference>
<feature type="domain" description="4Fe-4S ferredoxin-type" evidence="5">
    <location>
        <begin position="120"/>
        <end position="151"/>
    </location>
</feature>
<comment type="cofactor">
    <cofactor evidence="1">
        <name>FAD</name>
        <dbReference type="ChEBI" id="CHEBI:57692"/>
    </cofactor>
</comment>
<dbReference type="SUPFAM" id="SSF55103">
    <property type="entry name" value="FAD-linked oxidases, C-terminal domain"/>
    <property type="match status" value="1"/>
</dbReference>
<dbReference type="GO" id="GO:0051536">
    <property type="term" value="F:iron-sulfur cluster binding"/>
    <property type="evidence" value="ECO:0007669"/>
    <property type="project" value="InterPro"/>
</dbReference>
<keyword evidence="3" id="KW-0274">FAD</keyword>
<dbReference type="InterPro" id="IPR016171">
    <property type="entry name" value="Vanillyl_alc_oxidase_C-sub2"/>
</dbReference>
<reference evidence="6" key="1">
    <citation type="submission" date="2019-08" db="EMBL/GenBank/DDBJ databases">
        <authorList>
            <person name="Kucharzyk K."/>
            <person name="Murdoch R.W."/>
            <person name="Higgins S."/>
            <person name="Loffler F."/>
        </authorList>
    </citation>
    <scope>NUCLEOTIDE SEQUENCE</scope>
</reference>
<dbReference type="Pfam" id="PF13183">
    <property type="entry name" value="Fer4_8"/>
    <property type="match status" value="1"/>
</dbReference>
<evidence type="ECO:0000313" key="6">
    <source>
        <dbReference type="EMBL" id="MPM38468.1"/>
    </source>
</evidence>
<name>A0A644ZDT4_9ZZZZ</name>
<gene>
    <name evidence="6" type="ORF">SDC9_85097</name>
</gene>
<dbReference type="PANTHER" id="PTHR11748:SF111">
    <property type="entry name" value="D-LACTATE DEHYDROGENASE, MITOCHONDRIAL-RELATED"/>
    <property type="match status" value="1"/>
</dbReference>
<sequence length="534" mass="59953">MDLIELFVKHGYEEAVIFGHALEGNLHFVFNQDFQHRAELDKYSRFMNEVVAMVVDKYDGSLKAEHGTGRNMAPFVEKEWGEQAYAMMKEIKSAFDPKGILNPGVILNDDKEIHLKNIKPIPSTRESVDRCMECGFCEGTCVSEGFTLSPRQRIVVFKEMERLRTTGEEPHRAAELNKLYQYSGLDTCATDGLCYIKCPLDIDTGKLVKELRYEGHSQKAQKRALSLARNMDKVTSGMRFGLNTVYYMRLLTGKRIFGTAATTIHKVTGGFVPLWNQYFPKGASGIKIKESQNNGVVQNKSNKPKVVYFPSCITRSMGQSREKSAESKVTEITLTLLERAGYEVIYPANINSLCCGMAFSSKGFTQAGKEASDKLEEALRIASNEGQIPILCDMSPCLYTMQTNFGDRLKLYEPAEFAYLFLMDKLTIQKLEKKISVFAVCSAKKLEVDNYLYDIARRCAKDVTVIDSNCCGFAGDRGFLLPELNKHGLRNLAKQTQGCSEGYATSRTCEIGLSNHSGINFSSIFYLLEEASRQ</sequence>
<keyword evidence="2" id="KW-0285">Flavoprotein</keyword>